<dbReference type="Pfam" id="PF00089">
    <property type="entry name" value="Trypsin"/>
    <property type="match status" value="3"/>
</dbReference>
<dbReference type="EMBL" id="FN654680">
    <property type="protein sequence ID" value="CBY35808.1"/>
    <property type="molecule type" value="Genomic_DNA"/>
</dbReference>
<evidence type="ECO:0000256" key="6">
    <source>
        <dbReference type="RuleBase" id="RU363034"/>
    </source>
</evidence>
<keyword evidence="3 5" id="KW-1015">Disulfide bond</keyword>
<dbReference type="InterPro" id="IPR001254">
    <property type="entry name" value="Trypsin_dom"/>
</dbReference>
<dbReference type="GO" id="GO:0004252">
    <property type="term" value="F:serine-type endopeptidase activity"/>
    <property type="evidence" value="ECO:0007669"/>
    <property type="project" value="InterPro"/>
</dbReference>
<feature type="region of interest" description="Disordered" evidence="7">
    <location>
        <begin position="35"/>
        <end position="68"/>
    </location>
</feature>
<evidence type="ECO:0000256" key="5">
    <source>
        <dbReference type="PROSITE-ProRule" id="PRU00059"/>
    </source>
</evidence>
<dbReference type="Pfam" id="PF00431">
    <property type="entry name" value="CUB"/>
    <property type="match status" value="1"/>
</dbReference>
<dbReference type="PANTHER" id="PTHR24252">
    <property type="entry name" value="ACROSIN-RELATED"/>
    <property type="match status" value="1"/>
</dbReference>
<comment type="caution">
    <text evidence="5">Lacks conserved residue(s) required for the propagation of feature annotation.</text>
</comment>
<feature type="domain" description="Peptidase S1" evidence="9">
    <location>
        <begin position="550"/>
        <end position="785"/>
    </location>
</feature>
<evidence type="ECO:0000256" key="1">
    <source>
        <dbReference type="ARBA" id="ARBA00022670"/>
    </source>
</evidence>
<feature type="domain" description="Peptidase S1" evidence="9">
    <location>
        <begin position="84"/>
        <end position="348"/>
    </location>
</feature>
<keyword evidence="6" id="KW-0378">Hydrolase</keyword>
<organism evidence="10">
    <name type="scientific">Oikopleura dioica</name>
    <name type="common">Tunicate</name>
    <dbReference type="NCBI Taxonomy" id="34765"/>
    <lineage>
        <taxon>Eukaryota</taxon>
        <taxon>Metazoa</taxon>
        <taxon>Chordata</taxon>
        <taxon>Tunicata</taxon>
        <taxon>Appendicularia</taxon>
        <taxon>Copelata</taxon>
        <taxon>Oikopleuridae</taxon>
        <taxon>Oikopleura</taxon>
    </lineage>
</organism>
<dbReference type="Gene3D" id="2.60.120.290">
    <property type="entry name" value="Spermadhesin, CUB domain"/>
    <property type="match status" value="1"/>
</dbReference>
<dbReference type="PROSITE" id="PS00134">
    <property type="entry name" value="TRYPSIN_HIS"/>
    <property type="match status" value="1"/>
</dbReference>
<dbReference type="PROSITE" id="PS00135">
    <property type="entry name" value="TRYPSIN_SER"/>
    <property type="match status" value="1"/>
</dbReference>
<dbReference type="FunFam" id="2.40.10.10:FF:000068">
    <property type="entry name" value="transmembrane protease serine 2"/>
    <property type="match status" value="1"/>
</dbReference>
<feature type="compositionally biased region" description="Low complexity" evidence="7">
    <location>
        <begin position="35"/>
        <end position="63"/>
    </location>
</feature>
<dbReference type="InterPro" id="IPR009003">
    <property type="entry name" value="Peptidase_S1_PA"/>
</dbReference>
<dbReference type="SUPFAM" id="SSF49854">
    <property type="entry name" value="Spermadhesin, CUB domain"/>
    <property type="match status" value="1"/>
</dbReference>
<dbReference type="PROSITE" id="PS01180">
    <property type="entry name" value="CUB"/>
    <property type="match status" value="1"/>
</dbReference>
<dbReference type="CDD" id="cd00190">
    <property type="entry name" value="Tryp_SPc"/>
    <property type="match status" value="2"/>
</dbReference>
<dbReference type="InterPro" id="IPR018114">
    <property type="entry name" value="TRYPSIN_HIS"/>
</dbReference>
<dbReference type="InterPro" id="IPR043504">
    <property type="entry name" value="Peptidase_S1_PA_chymotrypsin"/>
</dbReference>
<dbReference type="InterPro" id="IPR035914">
    <property type="entry name" value="Sperma_CUB_dom_sf"/>
</dbReference>
<dbReference type="AlphaFoldDB" id="E4YJZ7"/>
<dbReference type="PANTHER" id="PTHR24252:SF7">
    <property type="entry name" value="HYALIN"/>
    <property type="match status" value="1"/>
</dbReference>
<dbReference type="SMART" id="SM00042">
    <property type="entry name" value="CUB"/>
    <property type="match status" value="1"/>
</dbReference>
<evidence type="ECO:0000259" key="9">
    <source>
        <dbReference type="PROSITE" id="PS50240"/>
    </source>
</evidence>
<dbReference type="PROSITE" id="PS50240">
    <property type="entry name" value="TRYPSIN_DOM"/>
    <property type="match status" value="2"/>
</dbReference>
<protein>
    <submittedName>
        <fullName evidence="10">Uncharacterized protein</fullName>
    </submittedName>
</protein>
<evidence type="ECO:0000259" key="8">
    <source>
        <dbReference type="PROSITE" id="PS01180"/>
    </source>
</evidence>
<dbReference type="InterPro" id="IPR033116">
    <property type="entry name" value="TRYPSIN_SER"/>
</dbReference>
<dbReference type="GO" id="GO:0006508">
    <property type="term" value="P:proteolysis"/>
    <property type="evidence" value="ECO:0007669"/>
    <property type="project" value="UniProtKB-KW"/>
</dbReference>
<evidence type="ECO:0000256" key="7">
    <source>
        <dbReference type="SAM" id="MobiDB-lite"/>
    </source>
</evidence>
<gene>
    <name evidence="10" type="ORF">GSOID_T00028275001</name>
</gene>
<dbReference type="PRINTS" id="PR00722">
    <property type="entry name" value="CHYMOTRYPSIN"/>
</dbReference>
<dbReference type="Proteomes" id="UP000011014">
    <property type="component" value="Unassembled WGS sequence"/>
</dbReference>
<feature type="disulfide bond" evidence="5">
    <location>
        <begin position="450"/>
        <end position="467"/>
    </location>
</feature>
<dbReference type="InterPro" id="IPR001314">
    <property type="entry name" value="Peptidase_S1A"/>
</dbReference>
<evidence type="ECO:0000313" key="10">
    <source>
        <dbReference type="EMBL" id="CBY35808.1"/>
    </source>
</evidence>
<evidence type="ECO:0000256" key="4">
    <source>
        <dbReference type="ARBA" id="ARBA00024195"/>
    </source>
</evidence>
<name>E4YJZ7_OIKDI</name>
<keyword evidence="2 6" id="KW-0720">Serine protease</keyword>
<evidence type="ECO:0000256" key="3">
    <source>
        <dbReference type="ARBA" id="ARBA00023157"/>
    </source>
</evidence>
<evidence type="ECO:0000256" key="2">
    <source>
        <dbReference type="ARBA" id="ARBA00022825"/>
    </source>
</evidence>
<comment type="similarity">
    <text evidence="4">Belongs to the peptidase S1 family. CLIP subfamily.</text>
</comment>
<dbReference type="Gene3D" id="2.40.10.10">
    <property type="entry name" value="Trypsin-like serine proteases"/>
    <property type="match status" value="4"/>
</dbReference>
<reference evidence="10" key="1">
    <citation type="journal article" date="2010" name="Science">
        <title>Plasticity of animal genome architecture unmasked by rapid evolution of a pelagic tunicate.</title>
        <authorList>
            <person name="Denoeud F."/>
            <person name="Henriet S."/>
            <person name="Mungpakdee S."/>
            <person name="Aury J.M."/>
            <person name="Da Silva C."/>
            <person name="Brinkmann H."/>
            <person name="Mikhaleva J."/>
            <person name="Olsen L.C."/>
            <person name="Jubin C."/>
            <person name="Canestro C."/>
            <person name="Bouquet J.M."/>
            <person name="Danks G."/>
            <person name="Poulain J."/>
            <person name="Campsteijn C."/>
            <person name="Adamski M."/>
            <person name="Cross I."/>
            <person name="Yadetie F."/>
            <person name="Muffato M."/>
            <person name="Louis A."/>
            <person name="Butcher S."/>
            <person name="Tsagkogeorga G."/>
            <person name="Konrad A."/>
            <person name="Singh S."/>
            <person name="Jensen M.F."/>
            <person name="Cong E.H."/>
            <person name="Eikeseth-Otteraa H."/>
            <person name="Noel B."/>
            <person name="Anthouard V."/>
            <person name="Porcel B.M."/>
            <person name="Kachouri-Lafond R."/>
            <person name="Nishino A."/>
            <person name="Ugolini M."/>
            <person name="Chourrout P."/>
            <person name="Nishida H."/>
            <person name="Aasland R."/>
            <person name="Huzurbazar S."/>
            <person name="Westhof E."/>
            <person name="Delsuc F."/>
            <person name="Lehrach H."/>
            <person name="Reinhardt R."/>
            <person name="Weissenbach J."/>
            <person name="Roy S.W."/>
            <person name="Artiguenave F."/>
            <person name="Postlethwait J.H."/>
            <person name="Manak J.R."/>
            <person name="Thompson E.M."/>
            <person name="Jaillon O."/>
            <person name="Du Pasquier L."/>
            <person name="Boudinot P."/>
            <person name="Liberles D.A."/>
            <person name="Volff J.N."/>
            <person name="Philippe H."/>
            <person name="Lenhard B."/>
            <person name="Roest Crollius H."/>
            <person name="Wincker P."/>
            <person name="Chourrout D."/>
        </authorList>
    </citation>
    <scope>NUCLEOTIDE SEQUENCE [LARGE SCALE GENOMIC DNA]</scope>
</reference>
<dbReference type="FunFam" id="2.40.10.10:FF:000002">
    <property type="entry name" value="Transmembrane protease serine"/>
    <property type="match status" value="1"/>
</dbReference>
<dbReference type="SMART" id="SM00020">
    <property type="entry name" value="Tryp_SPc"/>
    <property type="match status" value="2"/>
</dbReference>
<keyword evidence="1 6" id="KW-0645">Protease</keyword>
<dbReference type="SUPFAM" id="SSF50494">
    <property type="entry name" value="Trypsin-like serine proteases"/>
    <property type="match status" value="2"/>
</dbReference>
<accession>E4YJZ7</accession>
<feature type="domain" description="CUB" evidence="8">
    <location>
        <begin position="389"/>
        <end position="505"/>
    </location>
</feature>
<dbReference type="CDD" id="cd00041">
    <property type="entry name" value="CUB"/>
    <property type="match status" value="1"/>
</dbReference>
<dbReference type="InterPro" id="IPR000859">
    <property type="entry name" value="CUB_dom"/>
</dbReference>
<sequence>MADQQFETTTAVVNTTTTTTTTTTTSKPTWTTTTKILARPPATQKPTAAPEPAKKPNNNNPNRFGIFQPTCGKTPARASRFRRITNGSTARQGDHPWMVALAYKKSVGCGGTIMTPKLIITAAHCIGGDPRRADGVDDVPDEMYDNIQVRNARSYYIHPEYNSISDEHDIAVLELDEPLTLTDYVQPACLPDGEPRVNEYCEVAGWGSSTPDNAHQDREHQSDNWLLQMFELGTSYPHLPSWGFELEESKQTGNELKSGFLQIISQLECQKKYENDDITGNMFCAGSDRGVDTCLGDSGGPLVCHNPASQRWEITGVTSWGRGCGVEEFPGVYTKVVQYLGWFAQIEAGKGTPSRVDHLQFDNDDDNNENDIFDYEASGDDLSADFYKCGFTIEPEIPHNGIPASGVITSPNFPKKYSSNEKCRWLIIAPAGFHVELKFTNFKVEYDSSCRKDRVEIHHDGQGFFLCGNGIPEDTFTTTEKQMEIYFSSNKLINFSGFSAIYTIKQNMQNIGDISASFERADNGVVVSEADGINGICGKPLIQPDRMVRMLGGQPIKPTQWPWLGMLLEEDGEYIHMKCGVALICRQWAITSGDCARELKYGEKYVHKVKFGNMRWDEQSKHQEELFIDQIIEHPLFNGGYDYDIALVKFARKVSFNNYIKPICMKDYVHKNKGGFNCFAAGWGMNSQTMSTRQAHSAKINIVNDGYCSNIYRKTYNTQQMVCTGGDNRPCQGDGGAPLICNADNGEWFLHGISIYGPGCNKPGGGPSVFVKPSVFLTFIEDATGGCVKSY</sequence>
<proteinExistence type="inferred from homology"/>